<dbReference type="Gene3D" id="3.30.950.30">
    <property type="entry name" value="Schlafen, AAA domain"/>
    <property type="match status" value="1"/>
</dbReference>
<dbReference type="AlphaFoldDB" id="A0A554RJU8"/>
<protein>
    <recommendedName>
        <fullName evidence="2">Schlafen AlbA-2 domain-containing protein</fullName>
    </recommendedName>
</protein>
<gene>
    <name evidence="3" type="ORF">FNM00_17710</name>
</gene>
<accession>A0A554RJU8</accession>
<sequence>MRYWTREHNFREDPVRVEVRILLERLESGEDVDGHYETRRVDLKEEAGRRNHSGEVLPGTPENGPAAEKLAAEAACMSNTPGGGALVVGVSDRGELIGAELDAEWLRHRIYELTRRLLTADVTEVTVRDVRLLIIMAPSAVEPIRFNDKIFWRVDHHCVEVDASTWHTKRMQTLNYDWSNSASATPASEIRQRALAVARDFLLDSGDPGAEELASSSDTQLLRRLNAVTHDGMLTNAGVLAFVGRGSPCLDYMHRDYAGGDSTARVRRRDRSLLEELAEVFLTIDANNMTRHLPTGLVVRQVRDIPALAAREAIVNGVAHREWGDSGPTSVEHIGRTLRVTSPGGFFGGVNESNILTHPSQSRNPALTQLLADLRVAEREGIGVDRMVREMLRLGHQPPVIRETTGPYVRASLVGDTLDEPWIDWLSKVEPVEESSDVSSLLILRRLVDTGWVDERSCAALIQLPAEEARGAILKVAHANINGAPLLTTVKGTPEASPPVWRLAPRAMKALLDLDRAVGHHRQLPSRAEIALSYAQARGRISSTELGSLVGASGTNVGATLKSLAAEGALEPSSASGRGRGFYYKWAGADAE</sequence>
<dbReference type="Gene3D" id="6.10.10.130">
    <property type="match status" value="1"/>
</dbReference>
<dbReference type="Proteomes" id="UP000316988">
    <property type="component" value="Unassembled WGS sequence"/>
</dbReference>
<dbReference type="InterPro" id="IPR038475">
    <property type="entry name" value="RecG_C_sf"/>
</dbReference>
<evidence type="ECO:0000259" key="2">
    <source>
        <dbReference type="Pfam" id="PF04326"/>
    </source>
</evidence>
<feature type="domain" description="Schlafen AlbA-2" evidence="2">
    <location>
        <begin position="37"/>
        <end position="161"/>
    </location>
</feature>
<dbReference type="EMBL" id="VLNT01000027">
    <property type="protein sequence ID" value="TSD54284.1"/>
    <property type="molecule type" value="Genomic_DNA"/>
</dbReference>
<feature type="compositionally biased region" description="Basic and acidic residues" evidence="1">
    <location>
        <begin position="40"/>
        <end position="53"/>
    </location>
</feature>
<name>A0A554RJU8_9ACTN</name>
<organism evidence="3 4">
    <name type="scientific">Aeromicrobium piscarium</name>
    <dbReference type="NCBI Taxonomy" id="2590901"/>
    <lineage>
        <taxon>Bacteria</taxon>
        <taxon>Bacillati</taxon>
        <taxon>Actinomycetota</taxon>
        <taxon>Actinomycetes</taxon>
        <taxon>Propionibacteriales</taxon>
        <taxon>Nocardioidaceae</taxon>
        <taxon>Aeromicrobium</taxon>
    </lineage>
</organism>
<dbReference type="InterPro" id="IPR038461">
    <property type="entry name" value="Schlafen_AlbA_2_dom_sf"/>
</dbReference>
<dbReference type="Pfam" id="PF04326">
    <property type="entry name" value="SLFN_AlbA_2"/>
    <property type="match status" value="1"/>
</dbReference>
<dbReference type="PANTHER" id="PTHR30595:SF6">
    <property type="entry name" value="SCHLAFEN ALBA-2 DOMAIN-CONTAINING PROTEIN"/>
    <property type="match status" value="1"/>
</dbReference>
<evidence type="ECO:0000313" key="4">
    <source>
        <dbReference type="Proteomes" id="UP000316988"/>
    </source>
</evidence>
<dbReference type="Gene3D" id="3.30.565.60">
    <property type="match status" value="1"/>
</dbReference>
<dbReference type="RefSeq" id="WP_143914864.1">
    <property type="nucleotide sequence ID" value="NZ_VLNT01000027.1"/>
</dbReference>
<dbReference type="PANTHER" id="PTHR30595">
    <property type="entry name" value="GLPR-RELATED TRANSCRIPTIONAL REPRESSOR"/>
    <property type="match status" value="1"/>
</dbReference>
<comment type="caution">
    <text evidence="3">The sequence shown here is derived from an EMBL/GenBank/DDBJ whole genome shotgun (WGS) entry which is preliminary data.</text>
</comment>
<proteinExistence type="predicted"/>
<dbReference type="Gene3D" id="1.10.10.2340">
    <property type="match status" value="1"/>
</dbReference>
<evidence type="ECO:0000313" key="3">
    <source>
        <dbReference type="EMBL" id="TSD54284.1"/>
    </source>
</evidence>
<dbReference type="OrthoDB" id="9805115at2"/>
<dbReference type="Pfam" id="PF13749">
    <property type="entry name" value="HATPase_c_4"/>
    <property type="match status" value="1"/>
</dbReference>
<evidence type="ECO:0000256" key="1">
    <source>
        <dbReference type="SAM" id="MobiDB-lite"/>
    </source>
</evidence>
<dbReference type="InterPro" id="IPR007421">
    <property type="entry name" value="Schlafen_AlbA_2_dom"/>
</dbReference>
<feature type="region of interest" description="Disordered" evidence="1">
    <location>
        <begin position="40"/>
        <end position="64"/>
    </location>
</feature>
<reference evidence="3 4" key="1">
    <citation type="submission" date="2019-07" db="EMBL/GenBank/DDBJ databases">
        <authorList>
            <person name="Zhao L.H."/>
        </authorList>
    </citation>
    <scope>NUCLEOTIDE SEQUENCE [LARGE SCALE GENOMIC DNA]</scope>
    <source>
        <strain evidence="3 4">Co35</strain>
    </source>
</reference>
<keyword evidence="4" id="KW-1185">Reference proteome</keyword>